<sequence length="66" mass="7433">CTTHSLLPPVYQVHSDRRGGRTAWCSSVTIATREFMAEHWRDGSCIRASQEEVAEKALRTLESEAN</sequence>
<dbReference type="PANTHER" id="PTHR42030:SF1">
    <property type="entry name" value="DRBM DOMAIN-CONTAINING PROTEIN"/>
    <property type="match status" value="1"/>
</dbReference>
<dbReference type="OrthoDB" id="5418749at2759"/>
<proteinExistence type="predicted"/>
<dbReference type="SUPFAM" id="SSF54768">
    <property type="entry name" value="dsRNA-binding domain-like"/>
    <property type="match status" value="1"/>
</dbReference>
<feature type="non-terminal residue" evidence="1">
    <location>
        <position position="1"/>
    </location>
</feature>
<dbReference type="Proteomes" id="UP000799424">
    <property type="component" value="Unassembled WGS sequence"/>
</dbReference>
<organism evidence="1 2">
    <name type="scientific">Ophiobolus disseminans</name>
    <dbReference type="NCBI Taxonomy" id="1469910"/>
    <lineage>
        <taxon>Eukaryota</taxon>
        <taxon>Fungi</taxon>
        <taxon>Dikarya</taxon>
        <taxon>Ascomycota</taxon>
        <taxon>Pezizomycotina</taxon>
        <taxon>Dothideomycetes</taxon>
        <taxon>Pleosporomycetidae</taxon>
        <taxon>Pleosporales</taxon>
        <taxon>Pleosporineae</taxon>
        <taxon>Phaeosphaeriaceae</taxon>
        <taxon>Ophiobolus</taxon>
    </lineage>
</organism>
<dbReference type="EMBL" id="MU006218">
    <property type="protein sequence ID" value="KAF2831641.1"/>
    <property type="molecule type" value="Genomic_DNA"/>
</dbReference>
<evidence type="ECO:0000313" key="2">
    <source>
        <dbReference type="Proteomes" id="UP000799424"/>
    </source>
</evidence>
<reference evidence="1" key="1">
    <citation type="journal article" date="2020" name="Stud. Mycol.">
        <title>101 Dothideomycetes genomes: a test case for predicting lifestyles and emergence of pathogens.</title>
        <authorList>
            <person name="Haridas S."/>
            <person name="Albert R."/>
            <person name="Binder M."/>
            <person name="Bloem J."/>
            <person name="Labutti K."/>
            <person name="Salamov A."/>
            <person name="Andreopoulos B."/>
            <person name="Baker S."/>
            <person name="Barry K."/>
            <person name="Bills G."/>
            <person name="Bluhm B."/>
            <person name="Cannon C."/>
            <person name="Castanera R."/>
            <person name="Culley D."/>
            <person name="Daum C."/>
            <person name="Ezra D."/>
            <person name="Gonzalez J."/>
            <person name="Henrissat B."/>
            <person name="Kuo A."/>
            <person name="Liang C."/>
            <person name="Lipzen A."/>
            <person name="Lutzoni F."/>
            <person name="Magnuson J."/>
            <person name="Mondo S."/>
            <person name="Nolan M."/>
            <person name="Ohm R."/>
            <person name="Pangilinan J."/>
            <person name="Park H.-J."/>
            <person name="Ramirez L."/>
            <person name="Alfaro M."/>
            <person name="Sun H."/>
            <person name="Tritt A."/>
            <person name="Yoshinaga Y."/>
            <person name="Zwiers L.-H."/>
            <person name="Turgeon B."/>
            <person name="Goodwin S."/>
            <person name="Spatafora J."/>
            <person name="Crous P."/>
            <person name="Grigoriev I."/>
        </authorList>
    </citation>
    <scope>NUCLEOTIDE SEQUENCE</scope>
    <source>
        <strain evidence="1">CBS 113818</strain>
    </source>
</reference>
<name>A0A6A7AEA3_9PLEO</name>
<protein>
    <submittedName>
        <fullName evidence="1">Uncharacterized protein</fullName>
    </submittedName>
</protein>
<keyword evidence="2" id="KW-1185">Reference proteome</keyword>
<gene>
    <name evidence="1" type="ORF">CC86DRAFT_283174</name>
</gene>
<dbReference type="CDD" id="cd00048">
    <property type="entry name" value="DSRM_SF"/>
    <property type="match status" value="1"/>
</dbReference>
<evidence type="ECO:0000313" key="1">
    <source>
        <dbReference type="EMBL" id="KAF2831641.1"/>
    </source>
</evidence>
<dbReference type="PANTHER" id="PTHR42030">
    <property type="entry name" value="DRBM DOMAIN-CONTAINING PROTEIN"/>
    <property type="match status" value="1"/>
</dbReference>
<dbReference type="AlphaFoldDB" id="A0A6A7AEA3"/>
<accession>A0A6A7AEA3</accession>